<dbReference type="Proteomes" id="UP000054321">
    <property type="component" value="Unassembled WGS sequence"/>
</dbReference>
<reference evidence="2" key="2">
    <citation type="submission" date="2015-01" db="EMBL/GenBank/DDBJ databases">
        <title>Evolutionary Origins and Diversification of the Mycorrhizal Mutualists.</title>
        <authorList>
            <consortium name="DOE Joint Genome Institute"/>
            <consortium name="Mycorrhizal Genomics Consortium"/>
            <person name="Kohler A."/>
            <person name="Kuo A."/>
            <person name="Nagy L.G."/>
            <person name="Floudas D."/>
            <person name="Copeland A."/>
            <person name="Barry K.W."/>
            <person name="Cichocki N."/>
            <person name="Veneault-Fourrey C."/>
            <person name="LaButti K."/>
            <person name="Lindquist E.A."/>
            <person name="Lipzen A."/>
            <person name="Lundell T."/>
            <person name="Morin E."/>
            <person name="Murat C."/>
            <person name="Riley R."/>
            <person name="Ohm R."/>
            <person name="Sun H."/>
            <person name="Tunlid A."/>
            <person name="Henrissat B."/>
            <person name="Grigoriev I.V."/>
            <person name="Hibbett D.S."/>
            <person name="Martin F."/>
        </authorList>
    </citation>
    <scope>NUCLEOTIDE SEQUENCE [LARGE SCALE GENOMIC DNA]</scope>
    <source>
        <strain evidence="2">Zn</strain>
    </source>
</reference>
<sequence>MVLAYSRSSTLFIYPKHPELTRLIIQWLENDSLHQDCPLCRRRMIYRECGHIIKSCDVDRAPKCVREKDMPKKCFVCRKEERLDQDLKLRRERRKLGEEQPRHGLTAKIHLPWVLGGSRRSAVQVEWNVEEFKRDWRAEIDAIFGNVEQDRRDQW</sequence>
<dbReference type="HOGENOM" id="CLU_1696029_0_0_1"/>
<gene>
    <name evidence="1" type="ORF">OIDMADRAFT_20893</name>
</gene>
<evidence type="ECO:0000313" key="1">
    <source>
        <dbReference type="EMBL" id="KIM95943.1"/>
    </source>
</evidence>
<organism evidence="1 2">
    <name type="scientific">Oidiodendron maius (strain Zn)</name>
    <dbReference type="NCBI Taxonomy" id="913774"/>
    <lineage>
        <taxon>Eukaryota</taxon>
        <taxon>Fungi</taxon>
        <taxon>Dikarya</taxon>
        <taxon>Ascomycota</taxon>
        <taxon>Pezizomycotina</taxon>
        <taxon>Leotiomycetes</taxon>
        <taxon>Leotiomycetes incertae sedis</taxon>
        <taxon>Myxotrichaceae</taxon>
        <taxon>Oidiodendron</taxon>
    </lineage>
</organism>
<reference evidence="1 2" key="1">
    <citation type="submission" date="2014-04" db="EMBL/GenBank/DDBJ databases">
        <authorList>
            <consortium name="DOE Joint Genome Institute"/>
            <person name="Kuo A."/>
            <person name="Martino E."/>
            <person name="Perotto S."/>
            <person name="Kohler A."/>
            <person name="Nagy L.G."/>
            <person name="Floudas D."/>
            <person name="Copeland A."/>
            <person name="Barry K.W."/>
            <person name="Cichocki N."/>
            <person name="Veneault-Fourrey C."/>
            <person name="LaButti K."/>
            <person name="Lindquist E.A."/>
            <person name="Lipzen A."/>
            <person name="Lundell T."/>
            <person name="Morin E."/>
            <person name="Murat C."/>
            <person name="Sun H."/>
            <person name="Tunlid A."/>
            <person name="Henrissat B."/>
            <person name="Grigoriev I.V."/>
            <person name="Hibbett D.S."/>
            <person name="Martin F."/>
            <person name="Nordberg H.P."/>
            <person name="Cantor M.N."/>
            <person name="Hua S.X."/>
        </authorList>
    </citation>
    <scope>NUCLEOTIDE SEQUENCE [LARGE SCALE GENOMIC DNA]</scope>
    <source>
        <strain evidence="1 2">Zn</strain>
    </source>
</reference>
<keyword evidence="2" id="KW-1185">Reference proteome</keyword>
<name>A0A0C3CAI0_OIDMZ</name>
<dbReference type="OrthoDB" id="8062037at2759"/>
<evidence type="ECO:0000313" key="2">
    <source>
        <dbReference type="Proteomes" id="UP000054321"/>
    </source>
</evidence>
<protein>
    <submittedName>
        <fullName evidence="1">Uncharacterized protein</fullName>
    </submittedName>
</protein>
<dbReference type="STRING" id="913774.A0A0C3CAI0"/>
<dbReference type="AlphaFoldDB" id="A0A0C3CAI0"/>
<dbReference type="InParanoid" id="A0A0C3CAI0"/>
<proteinExistence type="predicted"/>
<accession>A0A0C3CAI0</accession>
<dbReference type="EMBL" id="KN832885">
    <property type="protein sequence ID" value="KIM95943.1"/>
    <property type="molecule type" value="Genomic_DNA"/>
</dbReference>